<evidence type="ECO:0000313" key="2">
    <source>
        <dbReference type="EMBL" id="GAU42592.1"/>
    </source>
</evidence>
<protein>
    <submittedName>
        <fullName evidence="2">Uncharacterized protein</fullName>
    </submittedName>
</protein>
<evidence type="ECO:0000313" key="3">
    <source>
        <dbReference type="Proteomes" id="UP000242715"/>
    </source>
</evidence>
<sequence length="232" mass="26548">MVLEDEIKCLREELGQKMHLAEAANKELEMVVIERDAANAKIEKLDAEICSYDDTFKLYATQQKEKIKCLREELGQKMHLVEAANKKMEMAMIERDESNSKIDKLEAEICSNDDTFKLYATQQIVLQDEIKCLREELGWKMHLVEAANKDFEMVVIERDEANAKIDKLEAELCSCNGKLSDVEKYIQELKASLKKQLVNFETLIELVDNNKTNLNETILTADASFVASSKGF</sequence>
<dbReference type="Proteomes" id="UP000242715">
    <property type="component" value="Unassembled WGS sequence"/>
</dbReference>
<feature type="coiled-coil region" evidence="1">
    <location>
        <begin position="7"/>
        <end position="48"/>
    </location>
</feature>
<organism evidence="2 3">
    <name type="scientific">Trifolium subterraneum</name>
    <name type="common">Subterranean clover</name>
    <dbReference type="NCBI Taxonomy" id="3900"/>
    <lineage>
        <taxon>Eukaryota</taxon>
        <taxon>Viridiplantae</taxon>
        <taxon>Streptophyta</taxon>
        <taxon>Embryophyta</taxon>
        <taxon>Tracheophyta</taxon>
        <taxon>Spermatophyta</taxon>
        <taxon>Magnoliopsida</taxon>
        <taxon>eudicotyledons</taxon>
        <taxon>Gunneridae</taxon>
        <taxon>Pentapetalae</taxon>
        <taxon>rosids</taxon>
        <taxon>fabids</taxon>
        <taxon>Fabales</taxon>
        <taxon>Fabaceae</taxon>
        <taxon>Papilionoideae</taxon>
        <taxon>50 kb inversion clade</taxon>
        <taxon>NPAAA clade</taxon>
        <taxon>Hologalegina</taxon>
        <taxon>IRL clade</taxon>
        <taxon>Trifolieae</taxon>
        <taxon>Trifolium</taxon>
    </lineage>
</organism>
<reference evidence="3" key="1">
    <citation type="journal article" date="2017" name="Front. Plant Sci.">
        <title>Climate Clever Clovers: New Paradigm to Reduce the Environmental Footprint of Ruminants by Breeding Low Methanogenic Forages Utilizing Haplotype Variation.</title>
        <authorList>
            <person name="Kaur P."/>
            <person name="Appels R."/>
            <person name="Bayer P.E."/>
            <person name="Keeble-Gagnere G."/>
            <person name="Wang J."/>
            <person name="Hirakawa H."/>
            <person name="Shirasawa K."/>
            <person name="Vercoe P."/>
            <person name="Stefanova K."/>
            <person name="Durmic Z."/>
            <person name="Nichols P."/>
            <person name="Revell C."/>
            <person name="Isobe S.N."/>
            <person name="Edwards D."/>
            <person name="Erskine W."/>
        </authorList>
    </citation>
    <scope>NUCLEOTIDE SEQUENCE [LARGE SCALE GENOMIC DNA]</scope>
    <source>
        <strain evidence="3">cv. Daliak</strain>
    </source>
</reference>
<feature type="coiled-coil region" evidence="1">
    <location>
        <begin position="81"/>
        <end position="108"/>
    </location>
</feature>
<evidence type="ECO:0000256" key="1">
    <source>
        <dbReference type="SAM" id="Coils"/>
    </source>
</evidence>
<gene>
    <name evidence="2" type="ORF">TSUD_303080</name>
</gene>
<accession>A0A2Z6P2E9</accession>
<dbReference type="AlphaFoldDB" id="A0A2Z6P2E9"/>
<keyword evidence="1" id="KW-0175">Coiled coil</keyword>
<proteinExistence type="predicted"/>
<keyword evidence="3" id="KW-1185">Reference proteome</keyword>
<name>A0A2Z6P2E9_TRISU</name>
<dbReference type="EMBL" id="DF973925">
    <property type="protein sequence ID" value="GAU42592.1"/>
    <property type="molecule type" value="Genomic_DNA"/>
</dbReference>